<dbReference type="InterPro" id="IPR000595">
    <property type="entry name" value="cNMP-bd_dom"/>
</dbReference>
<keyword evidence="3" id="KW-1185">Reference proteome</keyword>
<dbReference type="RefSeq" id="WP_097045474.1">
    <property type="nucleotide sequence ID" value="NZ_OBEH01000002.1"/>
</dbReference>
<reference evidence="3" key="1">
    <citation type="submission" date="2017-09" db="EMBL/GenBank/DDBJ databases">
        <authorList>
            <person name="Varghese N."/>
            <person name="Submissions S."/>
        </authorList>
    </citation>
    <scope>NUCLEOTIDE SEQUENCE [LARGE SCALE GENOMIC DNA]</scope>
    <source>
        <strain evidence="3">DSM 25885</strain>
    </source>
</reference>
<proteinExistence type="predicted"/>
<dbReference type="OrthoDB" id="792939at2"/>
<dbReference type="PROSITE" id="PS50042">
    <property type="entry name" value="CNMP_BINDING_3"/>
    <property type="match status" value="1"/>
</dbReference>
<evidence type="ECO:0000313" key="3">
    <source>
        <dbReference type="Proteomes" id="UP000219048"/>
    </source>
</evidence>
<evidence type="ECO:0000313" key="2">
    <source>
        <dbReference type="EMBL" id="SNZ00030.1"/>
    </source>
</evidence>
<dbReference type="GO" id="GO:0016301">
    <property type="term" value="F:kinase activity"/>
    <property type="evidence" value="ECO:0007669"/>
    <property type="project" value="UniProtKB-KW"/>
</dbReference>
<evidence type="ECO:0000259" key="1">
    <source>
        <dbReference type="PROSITE" id="PS50042"/>
    </source>
</evidence>
<organism evidence="2 3">
    <name type="scientific">Flagellimonas pacifica</name>
    <dbReference type="NCBI Taxonomy" id="1247520"/>
    <lineage>
        <taxon>Bacteria</taxon>
        <taxon>Pseudomonadati</taxon>
        <taxon>Bacteroidota</taxon>
        <taxon>Flavobacteriia</taxon>
        <taxon>Flavobacteriales</taxon>
        <taxon>Flavobacteriaceae</taxon>
        <taxon>Flagellimonas</taxon>
    </lineage>
</organism>
<name>A0A285MS79_9FLAO</name>
<keyword evidence="2" id="KW-0418">Kinase</keyword>
<gene>
    <name evidence="2" type="ORF">SAMN06265377_1847</name>
</gene>
<dbReference type="InterPro" id="IPR018490">
    <property type="entry name" value="cNMP-bd_dom_sf"/>
</dbReference>
<protein>
    <submittedName>
        <fullName evidence="2">cAMP-binding domain of CRP or a regulatory subunit of cAMP-dependent protein kinases</fullName>
    </submittedName>
</protein>
<dbReference type="Proteomes" id="UP000219048">
    <property type="component" value="Unassembled WGS sequence"/>
</dbReference>
<accession>A0A285MS79</accession>
<feature type="domain" description="Cyclic nucleotide-binding" evidence="1">
    <location>
        <begin position="11"/>
        <end position="113"/>
    </location>
</feature>
<dbReference type="EMBL" id="OBEH01000002">
    <property type="protein sequence ID" value="SNZ00030.1"/>
    <property type="molecule type" value="Genomic_DNA"/>
</dbReference>
<dbReference type="InterPro" id="IPR014710">
    <property type="entry name" value="RmlC-like_jellyroll"/>
</dbReference>
<dbReference type="Gene3D" id="2.60.120.10">
    <property type="entry name" value="Jelly Rolls"/>
    <property type="match status" value="1"/>
</dbReference>
<keyword evidence="2" id="KW-0808">Transferase</keyword>
<dbReference type="AlphaFoldDB" id="A0A285MS79"/>
<dbReference type="SUPFAM" id="SSF51206">
    <property type="entry name" value="cAMP-binding domain-like"/>
    <property type="match status" value="1"/>
</dbReference>
<sequence length="195" mass="23093">MEDLLFNSFSQVYPLSIEDFKTFMQSFKRESYRKGDEILSFGQIENRTSMVLSGMVHQTVIIGGEIFTVDISLSGMYFNNLKSYLEESPSIEVQTALTDVDILFIEKEAAERLRHENHAFCYIYSKSWEKTHLEREKRSYMLQNKNAIKRFELFMSTNENAKRYLEEVPQRIIAEYLNLTPETLSRVKKEYFRKS</sequence>